<dbReference type="PANTHER" id="PTHR10066">
    <property type="entry name" value="BETA-GLUCURONIDASE"/>
    <property type="match status" value="1"/>
</dbReference>
<dbReference type="InterPro" id="IPR017853">
    <property type="entry name" value="GH"/>
</dbReference>
<dbReference type="GO" id="GO:0005975">
    <property type="term" value="P:carbohydrate metabolic process"/>
    <property type="evidence" value="ECO:0007669"/>
    <property type="project" value="InterPro"/>
</dbReference>
<dbReference type="InterPro" id="IPR006101">
    <property type="entry name" value="Glyco_hydro_2"/>
</dbReference>
<dbReference type="PRINTS" id="PR00132">
    <property type="entry name" value="GLHYDRLASE2"/>
</dbReference>
<dbReference type="PANTHER" id="PTHR10066:SF67">
    <property type="entry name" value="BETA-GLUCURONIDASE"/>
    <property type="match status" value="1"/>
</dbReference>
<feature type="domain" description="Glycoside hydrolase family 2 catalytic" evidence="8">
    <location>
        <begin position="274"/>
        <end position="595"/>
    </location>
</feature>
<feature type="domain" description="Glycosyl hydrolases family 2 sugar binding" evidence="9">
    <location>
        <begin position="13"/>
        <end position="179"/>
    </location>
</feature>
<dbReference type="FunFam" id="2.60.120.260:FF:000027">
    <property type="entry name" value="Beta-glucuronidase"/>
    <property type="match status" value="1"/>
</dbReference>
<dbReference type="Pfam" id="PF02837">
    <property type="entry name" value="Glyco_hydro_2_N"/>
    <property type="match status" value="1"/>
</dbReference>
<dbReference type="EC" id="3.2.1.31" evidence="2"/>
<keyword evidence="4 6" id="KW-0378">Hydrolase</keyword>
<dbReference type="Gene3D" id="2.60.120.260">
    <property type="entry name" value="Galactose-binding domain-like"/>
    <property type="match status" value="1"/>
</dbReference>
<evidence type="ECO:0000256" key="1">
    <source>
        <dbReference type="ARBA" id="ARBA00007401"/>
    </source>
</evidence>
<dbReference type="Pfam" id="PF00703">
    <property type="entry name" value="Glyco_hydro_2"/>
    <property type="match status" value="1"/>
</dbReference>
<accession>A0A9W5YE39</accession>
<evidence type="ECO:0000256" key="4">
    <source>
        <dbReference type="ARBA" id="ARBA00022801"/>
    </source>
</evidence>
<evidence type="ECO:0000313" key="11">
    <source>
        <dbReference type="Proteomes" id="UP001144256"/>
    </source>
</evidence>
<dbReference type="InterPro" id="IPR023232">
    <property type="entry name" value="Glyco_hydro_2_AS"/>
</dbReference>
<reference evidence="10" key="1">
    <citation type="submission" date="2022-06" db="EMBL/GenBank/DDBJ databases">
        <title>Vallitalea longa sp. nov., an anaerobic bacterium isolated from marine sediment.</title>
        <authorList>
            <person name="Hirano S."/>
            <person name="Terahara T."/>
            <person name="Mori K."/>
            <person name="Hamada M."/>
            <person name="Matsumoto R."/>
            <person name="Kobayashi T."/>
        </authorList>
    </citation>
    <scope>NUCLEOTIDE SEQUENCE</scope>
    <source>
        <strain evidence="10">SH18-1</strain>
    </source>
</reference>
<dbReference type="EMBL" id="BRLB01000011">
    <property type="protein sequence ID" value="GKX30653.1"/>
    <property type="molecule type" value="Genomic_DNA"/>
</dbReference>
<dbReference type="SUPFAM" id="SSF49303">
    <property type="entry name" value="beta-Galactosidase/glucuronidase domain"/>
    <property type="match status" value="1"/>
</dbReference>
<dbReference type="InterPro" id="IPR006104">
    <property type="entry name" value="Glyco_hydro_2_N"/>
</dbReference>
<dbReference type="Proteomes" id="UP001144256">
    <property type="component" value="Unassembled WGS sequence"/>
</dbReference>
<keyword evidence="11" id="KW-1185">Reference proteome</keyword>
<dbReference type="Gene3D" id="3.20.20.80">
    <property type="entry name" value="Glycosidases"/>
    <property type="match status" value="1"/>
</dbReference>
<keyword evidence="5 6" id="KW-0326">Glycosidase</keyword>
<dbReference type="PROSITE" id="PS00608">
    <property type="entry name" value="GLYCOSYL_HYDROL_F2_2"/>
    <property type="match status" value="1"/>
</dbReference>
<dbReference type="AlphaFoldDB" id="A0A9W5YE39"/>
<protein>
    <recommendedName>
        <fullName evidence="3">Beta-glucuronidase</fullName>
        <ecNumber evidence="2">3.2.1.31</ecNumber>
    </recommendedName>
</protein>
<dbReference type="Gene3D" id="2.60.40.10">
    <property type="entry name" value="Immunoglobulins"/>
    <property type="match status" value="1"/>
</dbReference>
<dbReference type="InterPro" id="IPR036156">
    <property type="entry name" value="Beta-gal/glucu_dom_sf"/>
</dbReference>
<evidence type="ECO:0000256" key="3">
    <source>
        <dbReference type="ARBA" id="ARBA00016205"/>
    </source>
</evidence>
<evidence type="ECO:0000259" key="7">
    <source>
        <dbReference type="Pfam" id="PF00703"/>
    </source>
</evidence>
<dbReference type="Pfam" id="PF02836">
    <property type="entry name" value="Glyco_hydro_2_C"/>
    <property type="match status" value="1"/>
</dbReference>
<evidence type="ECO:0000259" key="9">
    <source>
        <dbReference type="Pfam" id="PF02837"/>
    </source>
</evidence>
<dbReference type="NCBIfam" id="NF007538">
    <property type="entry name" value="PRK10150.1"/>
    <property type="match status" value="1"/>
</dbReference>
<dbReference type="PROSITE" id="PS00719">
    <property type="entry name" value="GLYCOSYL_HYDROL_F2_1"/>
    <property type="match status" value="1"/>
</dbReference>
<evidence type="ECO:0000256" key="6">
    <source>
        <dbReference type="RuleBase" id="RU361154"/>
    </source>
</evidence>
<comment type="similarity">
    <text evidence="1 6">Belongs to the glycosyl hydrolase 2 family.</text>
</comment>
<feature type="domain" description="Glycoside hydrolase family 2 immunoglobulin-like beta-sandwich" evidence="7">
    <location>
        <begin position="183"/>
        <end position="272"/>
    </location>
</feature>
<dbReference type="InterPro" id="IPR013783">
    <property type="entry name" value="Ig-like_fold"/>
</dbReference>
<dbReference type="SUPFAM" id="SSF51445">
    <property type="entry name" value="(Trans)glycosidases"/>
    <property type="match status" value="1"/>
</dbReference>
<evidence type="ECO:0000256" key="5">
    <source>
        <dbReference type="ARBA" id="ARBA00023295"/>
    </source>
</evidence>
<dbReference type="InterPro" id="IPR008979">
    <property type="entry name" value="Galactose-bd-like_sf"/>
</dbReference>
<dbReference type="SUPFAM" id="SSF49785">
    <property type="entry name" value="Galactose-binding domain-like"/>
    <property type="match status" value="1"/>
</dbReference>
<evidence type="ECO:0000313" key="10">
    <source>
        <dbReference type="EMBL" id="GKX30653.1"/>
    </source>
</evidence>
<dbReference type="InterPro" id="IPR006102">
    <property type="entry name" value="Ig-like_GH2"/>
</dbReference>
<dbReference type="FunFam" id="3.20.20.80:FF:000080">
    <property type="entry name" value="Beta-glucuronidase UidA"/>
    <property type="match status" value="1"/>
</dbReference>
<evidence type="ECO:0000259" key="8">
    <source>
        <dbReference type="Pfam" id="PF02836"/>
    </source>
</evidence>
<dbReference type="RefSeq" id="WP_281817032.1">
    <property type="nucleotide sequence ID" value="NZ_BRLB01000011.1"/>
</dbReference>
<sequence length="601" mass="70405">MLYPIDTLTRQVKELNGIWRFKLGNGKGLAEKWYEQELTDTVPMPVPASYNDIYEDKKYYKHIGFVWYEKKFMIPDLWKDKRIVIRIGSATHNSIVWINGKKVIEHVGGYTPFEGEISDEINFNKENRITIAVNNILDLTTIPIGQLQFKSKKYKKLKYYFDFFNYSGIHRPVKLYITPKQYIEDVEISTLVLANSGIVSYSIKTSSDSNIDIEIIDNNEIVANASGYKGEVTIDNPTLWEPNEGYLYTFRIKLIDEHGNIIDTYDERFGIRSIKVKENQFLINNKPFYFKGFGKHEDNYIIGRGYNDVFNIKDFSLMKWIGANSFRTSHYPYSEEIMRLADEEGIVVIDESPAVGLNLNIHISSDDIINLDNGDKIQLPNTWDVVDCQKNHLKVMEELINRDKNHPSVVMWSIANEPASEDEGAYEYFKPIVELTKKLDPYRPVTIVEYQGALPFNSRITNLIDVITLNRYYGWYIASGDLDYTKELLRRELIWWWDLYNKPIMMTEYGTDTILGLTSTTSLMWTEEYQEEFLKVYHEIFDELDFFIGEHVWNFADFATDEDITRVNGNKKGIFTRNRKPKKAAYLLKNRWNNIPNYGYK</sequence>
<organism evidence="10 11">
    <name type="scientific">Vallitalea longa</name>
    <dbReference type="NCBI Taxonomy" id="2936439"/>
    <lineage>
        <taxon>Bacteria</taxon>
        <taxon>Bacillati</taxon>
        <taxon>Bacillota</taxon>
        <taxon>Clostridia</taxon>
        <taxon>Lachnospirales</taxon>
        <taxon>Vallitaleaceae</taxon>
        <taxon>Vallitalea</taxon>
    </lineage>
</organism>
<comment type="caution">
    <text evidence="10">The sequence shown here is derived from an EMBL/GenBank/DDBJ whole genome shotgun (WGS) entry which is preliminary data.</text>
</comment>
<dbReference type="GO" id="GO:0004566">
    <property type="term" value="F:beta-glucuronidase activity"/>
    <property type="evidence" value="ECO:0007669"/>
    <property type="project" value="UniProtKB-EC"/>
</dbReference>
<evidence type="ECO:0000256" key="2">
    <source>
        <dbReference type="ARBA" id="ARBA00012761"/>
    </source>
</evidence>
<dbReference type="InterPro" id="IPR023230">
    <property type="entry name" value="Glyco_hydro_2_CS"/>
</dbReference>
<dbReference type="GO" id="GO:0019391">
    <property type="term" value="P:glucuronoside catabolic process"/>
    <property type="evidence" value="ECO:0007669"/>
    <property type="project" value="TreeGrafter"/>
</dbReference>
<gene>
    <name evidence="10" type="ORF">SH1V18_31330</name>
</gene>
<dbReference type="InterPro" id="IPR006103">
    <property type="entry name" value="Glyco_hydro_2_cat"/>
</dbReference>
<name>A0A9W5YE39_9FIRM</name>
<proteinExistence type="inferred from homology"/>
<dbReference type="GO" id="GO:0030246">
    <property type="term" value="F:carbohydrate binding"/>
    <property type="evidence" value="ECO:0007669"/>
    <property type="project" value="TreeGrafter"/>
</dbReference>